<evidence type="ECO:0000313" key="2">
    <source>
        <dbReference type="Proteomes" id="UP000195728"/>
    </source>
</evidence>
<evidence type="ECO:0000313" key="1">
    <source>
        <dbReference type="EMBL" id="SCC43709.1"/>
    </source>
</evidence>
<comment type="caution">
    <text evidence="1">The sequence shown here is derived from an EMBL/GenBank/DDBJ whole genome shotgun (WGS) entry which is preliminary data.</text>
</comment>
<dbReference type="EMBL" id="FMBG01000015">
    <property type="protein sequence ID" value="SCC43709.1"/>
    <property type="molecule type" value="Genomic_DNA"/>
</dbReference>
<reference evidence="1 2" key="1">
    <citation type="submission" date="2016-08" db="EMBL/GenBank/DDBJ databases">
        <authorList>
            <person name="Loux V."/>
            <person name="Rue O."/>
        </authorList>
    </citation>
    <scope>NUCLEOTIDE SEQUENCE [LARGE SCALE GENOMIC DNA]</scope>
    <source>
        <strain evidence="1 2">WSBC_10311</strain>
    </source>
</reference>
<sequence length="70" mass="8286">MIKEKYQIRSSTQLKNWVKKYKECGESSDTHGKNGGIKGIPNPLKGKRVYFRTIEVERDYYKAKVEYLKQ</sequence>
<dbReference type="Proteomes" id="UP000195728">
    <property type="component" value="Unassembled WGS sequence"/>
</dbReference>
<dbReference type="AlphaFoldDB" id="A0AB37YTC5"/>
<name>A0AB37YTC5_9BACI</name>
<organism evidence="1 2">
    <name type="scientific">Bacillus wiedmannii</name>
    <dbReference type="NCBI Taxonomy" id="1890302"/>
    <lineage>
        <taxon>Bacteria</taxon>
        <taxon>Bacillati</taxon>
        <taxon>Bacillota</taxon>
        <taxon>Bacilli</taxon>
        <taxon>Bacillales</taxon>
        <taxon>Bacillaceae</taxon>
        <taxon>Bacillus</taxon>
        <taxon>Bacillus cereus group</taxon>
    </lineage>
</organism>
<gene>
    <name evidence="1" type="ORF">BC10311_03279</name>
</gene>
<dbReference type="RefSeq" id="WP_241949917.1">
    <property type="nucleotide sequence ID" value="NZ_FMBG01000015.1"/>
</dbReference>
<accession>A0AB37YTC5</accession>
<protein>
    <recommendedName>
        <fullName evidence="3">Transposase</fullName>
    </recommendedName>
</protein>
<evidence type="ECO:0008006" key="3">
    <source>
        <dbReference type="Google" id="ProtNLM"/>
    </source>
</evidence>
<proteinExistence type="predicted"/>